<dbReference type="SUPFAM" id="SSF53383">
    <property type="entry name" value="PLP-dependent transferases"/>
    <property type="match status" value="1"/>
</dbReference>
<dbReference type="PANTHER" id="PTHR46577">
    <property type="entry name" value="HTH-TYPE TRANSCRIPTIONAL REGULATORY PROTEIN GABR"/>
    <property type="match status" value="1"/>
</dbReference>
<evidence type="ECO:0000313" key="8">
    <source>
        <dbReference type="EMBL" id="KPC52720.1"/>
    </source>
</evidence>
<dbReference type="InterPro" id="IPR036390">
    <property type="entry name" value="WH_DNA-bd_sf"/>
</dbReference>
<keyword evidence="3" id="KW-0663">Pyridoxal phosphate</keyword>
<keyword evidence="9" id="KW-1185">Reference proteome</keyword>
<dbReference type="InterPro" id="IPR015424">
    <property type="entry name" value="PyrdxlP-dep_Trfase"/>
</dbReference>
<accession>A0A0N1JSR5</accession>
<dbReference type="SMART" id="SM00345">
    <property type="entry name" value="HTH_GNTR"/>
    <property type="match status" value="1"/>
</dbReference>
<dbReference type="Pfam" id="PF00155">
    <property type="entry name" value="Aminotran_1_2"/>
    <property type="match status" value="1"/>
</dbReference>
<dbReference type="InterPro" id="IPR051446">
    <property type="entry name" value="HTH_trans_reg/aminotransferase"/>
</dbReference>
<dbReference type="GO" id="GO:0030170">
    <property type="term" value="F:pyridoxal phosphate binding"/>
    <property type="evidence" value="ECO:0007669"/>
    <property type="project" value="InterPro"/>
</dbReference>
<gene>
    <name evidence="8" type="primary">yjiR_2</name>
    <name evidence="8" type="ORF">WG78_12770</name>
</gene>
<keyword evidence="5" id="KW-0238">DNA-binding</keyword>
<dbReference type="AlphaFoldDB" id="A0A0N1JSR5"/>
<dbReference type="Proteomes" id="UP000037939">
    <property type="component" value="Unassembled WGS sequence"/>
</dbReference>
<evidence type="ECO:0000256" key="6">
    <source>
        <dbReference type="ARBA" id="ARBA00023163"/>
    </source>
</evidence>
<dbReference type="InterPro" id="IPR000524">
    <property type="entry name" value="Tscrpt_reg_HTH_GntR"/>
</dbReference>
<keyword evidence="6" id="KW-0804">Transcription</keyword>
<dbReference type="PANTHER" id="PTHR46577:SF2">
    <property type="entry name" value="TRANSCRIPTIONAL REGULATORY PROTEIN"/>
    <property type="match status" value="1"/>
</dbReference>
<evidence type="ECO:0000259" key="7">
    <source>
        <dbReference type="PROSITE" id="PS50949"/>
    </source>
</evidence>
<evidence type="ECO:0000256" key="2">
    <source>
        <dbReference type="ARBA" id="ARBA00021531"/>
    </source>
</evidence>
<dbReference type="Gene3D" id="1.10.10.10">
    <property type="entry name" value="Winged helix-like DNA-binding domain superfamily/Winged helix DNA-binding domain"/>
    <property type="match status" value="1"/>
</dbReference>
<evidence type="ECO:0000256" key="3">
    <source>
        <dbReference type="ARBA" id="ARBA00022898"/>
    </source>
</evidence>
<evidence type="ECO:0000256" key="4">
    <source>
        <dbReference type="ARBA" id="ARBA00023015"/>
    </source>
</evidence>
<dbReference type="GO" id="GO:0003677">
    <property type="term" value="F:DNA binding"/>
    <property type="evidence" value="ECO:0007669"/>
    <property type="project" value="UniProtKB-KW"/>
</dbReference>
<dbReference type="STRING" id="857265.WG78_12770"/>
<feature type="domain" description="HTH gntR-type" evidence="7">
    <location>
        <begin position="4"/>
        <end position="72"/>
    </location>
</feature>
<dbReference type="PATRIC" id="fig|857265.3.peg.2631"/>
<comment type="similarity">
    <text evidence="1">In the C-terminal section; belongs to the class-I pyridoxal-phosphate-dependent aminotransferase family.</text>
</comment>
<comment type="caution">
    <text evidence="8">The sequence shown here is derived from an EMBL/GenBank/DDBJ whole genome shotgun (WGS) entry which is preliminary data.</text>
</comment>
<dbReference type="OrthoDB" id="9803354at2"/>
<reference evidence="8 9" key="1">
    <citation type="submission" date="2015-07" db="EMBL/GenBank/DDBJ databases">
        <title>Draft genome sequence of the Amantichitinum ursilacus IGB-41, a new chitin-degrading bacterium.</title>
        <authorList>
            <person name="Kirstahler P."/>
            <person name="Guenther M."/>
            <person name="Grumaz C."/>
            <person name="Rupp S."/>
            <person name="Zibek S."/>
            <person name="Sohn K."/>
        </authorList>
    </citation>
    <scope>NUCLEOTIDE SEQUENCE [LARGE SCALE GENOMIC DNA]</scope>
    <source>
        <strain evidence="8 9">IGB-41</strain>
    </source>
</reference>
<dbReference type="Gene3D" id="3.40.640.10">
    <property type="entry name" value="Type I PLP-dependent aspartate aminotransferase-like (Major domain)"/>
    <property type="match status" value="1"/>
</dbReference>
<keyword evidence="4" id="KW-0805">Transcription regulation</keyword>
<name>A0A0N1JSR5_9NEIS</name>
<organism evidence="8 9">
    <name type="scientific">Amantichitinum ursilacus</name>
    <dbReference type="NCBI Taxonomy" id="857265"/>
    <lineage>
        <taxon>Bacteria</taxon>
        <taxon>Pseudomonadati</taxon>
        <taxon>Pseudomonadota</taxon>
        <taxon>Betaproteobacteria</taxon>
        <taxon>Neisseriales</taxon>
        <taxon>Chitinibacteraceae</taxon>
        <taxon>Amantichitinum</taxon>
    </lineage>
</organism>
<dbReference type="RefSeq" id="WP_053938191.1">
    <property type="nucleotide sequence ID" value="NZ_LAQT01000009.1"/>
</dbReference>
<dbReference type="CDD" id="cd00609">
    <property type="entry name" value="AAT_like"/>
    <property type="match status" value="1"/>
</dbReference>
<dbReference type="InterPro" id="IPR036388">
    <property type="entry name" value="WH-like_DNA-bd_sf"/>
</dbReference>
<dbReference type="GO" id="GO:0003700">
    <property type="term" value="F:DNA-binding transcription factor activity"/>
    <property type="evidence" value="ECO:0007669"/>
    <property type="project" value="InterPro"/>
</dbReference>
<protein>
    <recommendedName>
        <fullName evidence="2">Putative 8-amino-7-oxononanoate synthase</fullName>
    </recommendedName>
</protein>
<dbReference type="CDD" id="cd07377">
    <property type="entry name" value="WHTH_GntR"/>
    <property type="match status" value="1"/>
</dbReference>
<dbReference type="EMBL" id="LAQT01000009">
    <property type="protein sequence ID" value="KPC52720.1"/>
    <property type="molecule type" value="Genomic_DNA"/>
</dbReference>
<dbReference type="InterPro" id="IPR004839">
    <property type="entry name" value="Aminotransferase_I/II_large"/>
</dbReference>
<dbReference type="Pfam" id="PF00392">
    <property type="entry name" value="GntR"/>
    <property type="match status" value="1"/>
</dbReference>
<dbReference type="SUPFAM" id="SSF46785">
    <property type="entry name" value="Winged helix' DNA-binding domain"/>
    <property type="match status" value="1"/>
</dbReference>
<proteinExistence type="inferred from homology"/>
<dbReference type="PROSITE" id="PS50949">
    <property type="entry name" value="HTH_GNTR"/>
    <property type="match status" value="1"/>
</dbReference>
<evidence type="ECO:0000313" key="9">
    <source>
        <dbReference type="Proteomes" id="UP000037939"/>
    </source>
</evidence>
<evidence type="ECO:0000256" key="5">
    <source>
        <dbReference type="ARBA" id="ARBA00023125"/>
    </source>
</evidence>
<sequence>MRTLPLYHQLTNHYLDAIERGTLKHGDKMPSVRTLMSKHDISLSTALNVCRRLEEHGVLEARPRSGNYIRAPRDNAPAPAPVQPGAQLDAAQFDGASSRISALLAATRATSVKVNLAHAQMAPALYPHAALQRCMMNTLRRQSGVLGRPAPATGHPALCGLLARRALMSRMHLTPEDIIITQGGTEALNLALRAVTQPGDVVAVESPTFFGLLQTLESLNLQALEIPTDPHTGICLDALESAAQRRLIKAVVVMPNLQNPLGCVMPDAHKERLVRWCTREQIAVIEDDTYAELASQDAPLSGLKRWDEAGYVIHCASLTKSLAPGLRLGWMAPGRWRSRVGMLKYAQSRSCDLLPQLTLASFLGSRTHEQHVRQVRLQLAVQRERVTQAVLRSFPPGTQVSQPSGGAMLWVQLPTPRSVLPLFEQALQRGISFAPGQMFSSSAHFANCLRLSAGMAFTPAVDDALHRLGQMAAA</sequence>
<dbReference type="InterPro" id="IPR015421">
    <property type="entry name" value="PyrdxlP-dep_Trfase_major"/>
</dbReference>
<evidence type="ECO:0000256" key="1">
    <source>
        <dbReference type="ARBA" id="ARBA00005384"/>
    </source>
</evidence>